<proteinExistence type="inferred from homology"/>
<dbReference type="EC" id="3.5.2.-" evidence="7"/>
<dbReference type="InterPro" id="IPR050138">
    <property type="entry name" value="DHOase/Allantoinase_Hydrolase"/>
</dbReference>
<evidence type="ECO:0000313" key="9">
    <source>
        <dbReference type="Proteomes" id="UP000092840"/>
    </source>
</evidence>
<evidence type="ECO:0000256" key="5">
    <source>
        <dbReference type="ARBA" id="ARBA00022801"/>
    </source>
</evidence>
<dbReference type="PANTHER" id="PTHR43668:SF4">
    <property type="entry name" value="ALLANTOINASE"/>
    <property type="match status" value="1"/>
</dbReference>
<evidence type="ECO:0000256" key="2">
    <source>
        <dbReference type="ARBA" id="ARBA00002368"/>
    </source>
</evidence>
<evidence type="ECO:0000313" key="8">
    <source>
        <dbReference type="EMBL" id="SBT19905.1"/>
    </source>
</evidence>
<feature type="domain" description="Amidohydrolase-related" evidence="6">
    <location>
        <begin position="55"/>
        <end position="429"/>
    </location>
</feature>
<dbReference type="AlphaFoldDB" id="A0A1C3JRA6"/>
<sequence>MRPQSVDLIIKHAQVVLPSGTQTCDVVCRSGKIVDITTDSRGYTAQQELDGHGQYLLPGVIDSQVHFREPGLEHKETIATGTKAALLGGVTSIIEMPNTTPPTTSEAALQQKLDIAADSARTNYAFYAGASADNIEQLAQLEQLPGCPGIKVFMGSSFGSLLVDDTQVLRAILRQCQRRVAVHAEDEQRLRARKALAVASGKVLFHPEWRDVQSALMATQRVVELAKETNAKLHLLHISSAEEMDFLRQQKRLLPKGKVTVETLPQYLHFHAPDCYLQRGSRVQMNPPIRERYHQHAIWDAIHDDTVDVMATDHAPHTLTEKDQAYPYSPSGMPGVQTFLPVLLNLVNQGKLTLEKVVDLVCEGPCRVLGIQHKGRIEVGYDADFVLVDMTRKETLLDQDMASQSGWTPYHGDTVKGFPVATILAGNVVMQDGQLVGLPSGCPLEFKAC</sequence>
<name>A0A1C3JRA6_9GAMM</name>
<dbReference type="OrthoDB" id="5687299at2"/>
<keyword evidence="4" id="KW-0479">Metal-binding</keyword>
<keyword evidence="5 7" id="KW-0378">Hydrolase</keyword>
<organism evidence="7 10">
    <name type="scientific">Marinomonas gallaica</name>
    <dbReference type="NCBI Taxonomy" id="1806667"/>
    <lineage>
        <taxon>Bacteria</taxon>
        <taxon>Pseudomonadati</taxon>
        <taxon>Pseudomonadota</taxon>
        <taxon>Gammaproteobacteria</taxon>
        <taxon>Oceanospirillales</taxon>
        <taxon>Oceanospirillaceae</taxon>
        <taxon>Marinomonas</taxon>
    </lineage>
</organism>
<dbReference type="RefSeq" id="WP_067034856.1">
    <property type="nucleotide sequence ID" value="NZ_FLRA01000012.1"/>
</dbReference>
<dbReference type="InterPro" id="IPR032466">
    <property type="entry name" value="Metal_Hydrolase"/>
</dbReference>
<dbReference type="PROSITE" id="PS00483">
    <property type="entry name" value="DIHYDROOROTASE_2"/>
    <property type="match status" value="1"/>
</dbReference>
<keyword evidence="9" id="KW-1185">Reference proteome</keyword>
<evidence type="ECO:0000259" key="6">
    <source>
        <dbReference type="Pfam" id="PF01979"/>
    </source>
</evidence>
<accession>A0A1C3JRA6</accession>
<gene>
    <name evidence="7" type="primary">lhyD</name>
    <name evidence="7" type="ORF">MGA5115_01695</name>
    <name evidence="8" type="ORF">MGA5116_00488</name>
</gene>
<dbReference type="SUPFAM" id="SSF51556">
    <property type="entry name" value="Metallo-dependent hydrolases"/>
    <property type="match status" value="1"/>
</dbReference>
<dbReference type="Proteomes" id="UP000092840">
    <property type="component" value="Unassembled WGS sequence"/>
</dbReference>
<reference evidence="8 9" key="1">
    <citation type="submission" date="2016-06" db="EMBL/GenBank/DDBJ databases">
        <authorList>
            <person name="Rodrigo-Torres L."/>
            <person name="Arahal D.R."/>
        </authorList>
    </citation>
    <scope>NUCLEOTIDE SEQUENCE [LARGE SCALE GENOMIC DNA]</scope>
    <source>
        <strain evidence="8 9">CECT 5116</strain>
    </source>
</reference>
<dbReference type="InterPro" id="IPR002195">
    <property type="entry name" value="Dihydroorotase_CS"/>
</dbReference>
<dbReference type="Gene3D" id="3.20.20.140">
    <property type="entry name" value="Metal-dependent hydrolases"/>
    <property type="match status" value="1"/>
</dbReference>
<reference evidence="7 10" key="2">
    <citation type="submission" date="2016-06" db="EMBL/GenBank/DDBJ databases">
        <authorList>
            <person name="Kjaerup R.B."/>
            <person name="Dalgaard T.S."/>
            <person name="Juul-Madsen H.R."/>
        </authorList>
    </citation>
    <scope>NUCLEOTIDE SEQUENCE [LARGE SCALE GENOMIC DNA]</scope>
    <source>
        <strain evidence="7 10">CECT 5115</strain>
    </source>
</reference>
<evidence type="ECO:0000256" key="1">
    <source>
        <dbReference type="ARBA" id="ARBA00001947"/>
    </source>
</evidence>
<dbReference type="NCBIfam" id="NF006559">
    <property type="entry name" value="PRK09060.1"/>
    <property type="match status" value="1"/>
</dbReference>
<dbReference type="SUPFAM" id="SSF51338">
    <property type="entry name" value="Composite domain of metallo-dependent hydrolases"/>
    <property type="match status" value="1"/>
</dbReference>
<comment type="similarity">
    <text evidence="3">Belongs to the metallo-dependent hydrolases superfamily. DHOase family. Class I DHOase subfamily.</text>
</comment>
<evidence type="ECO:0000313" key="10">
    <source>
        <dbReference type="Proteomes" id="UP000092871"/>
    </source>
</evidence>
<dbReference type="PANTHER" id="PTHR43668">
    <property type="entry name" value="ALLANTOINASE"/>
    <property type="match status" value="1"/>
</dbReference>
<dbReference type="GO" id="GO:0006145">
    <property type="term" value="P:purine nucleobase catabolic process"/>
    <property type="evidence" value="ECO:0007669"/>
    <property type="project" value="TreeGrafter"/>
</dbReference>
<comment type="cofactor">
    <cofactor evidence="1">
        <name>Zn(2+)</name>
        <dbReference type="ChEBI" id="CHEBI:29105"/>
    </cofactor>
</comment>
<dbReference type="InterPro" id="IPR011059">
    <property type="entry name" value="Metal-dep_hydrolase_composite"/>
</dbReference>
<dbReference type="EMBL" id="FLRA01000012">
    <property type="protein sequence ID" value="SBT17579.1"/>
    <property type="molecule type" value="Genomic_DNA"/>
</dbReference>
<dbReference type="CDD" id="cd01318">
    <property type="entry name" value="DHOase_IIb"/>
    <property type="match status" value="1"/>
</dbReference>
<dbReference type="GO" id="GO:0046872">
    <property type="term" value="F:metal ion binding"/>
    <property type="evidence" value="ECO:0007669"/>
    <property type="project" value="UniProtKB-KW"/>
</dbReference>
<dbReference type="InterPro" id="IPR006680">
    <property type="entry name" value="Amidohydro-rel"/>
</dbReference>
<dbReference type="NCBIfam" id="TIGR00857">
    <property type="entry name" value="pyrC_multi"/>
    <property type="match status" value="1"/>
</dbReference>
<evidence type="ECO:0000313" key="7">
    <source>
        <dbReference type="EMBL" id="SBT17579.1"/>
    </source>
</evidence>
<dbReference type="EMBL" id="FLRB01000005">
    <property type="protein sequence ID" value="SBT19905.1"/>
    <property type="molecule type" value="Genomic_DNA"/>
</dbReference>
<dbReference type="Proteomes" id="UP000092871">
    <property type="component" value="Unassembled WGS sequence"/>
</dbReference>
<dbReference type="Pfam" id="PF01979">
    <property type="entry name" value="Amidohydro_1"/>
    <property type="match status" value="1"/>
</dbReference>
<dbReference type="Gene3D" id="2.30.40.10">
    <property type="entry name" value="Urease, subunit C, domain 1"/>
    <property type="match status" value="1"/>
</dbReference>
<comment type="function">
    <text evidence="2">Catalyzes the reversible cyclization of carbamoyl aspartate to dihydroorotate.</text>
</comment>
<evidence type="ECO:0000256" key="3">
    <source>
        <dbReference type="ARBA" id="ARBA00010286"/>
    </source>
</evidence>
<dbReference type="GO" id="GO:0005737">
    <property type="term" value="C:cytoplasm"/>
    <property type="evidence" value="ECO:0007669"/>
    <property type="project" value="TreeGrafter"/>
</dbReference>
<evidence type="ECO:0000256" key="4">
    <source>
        <dbReference type="ARBA" id="ARBA00022723"/>
    </source>
</evidence>
<dbReference type="SMR" id="A0A1C3JRA6"/>
<dbReference type="GO" id="GO:0004038">
    <property type="term" value="F:allantoinase activity"/>
    <property type="evidence" value="ECO:0007669"/>
    <property type="project" value="TreeGrafter"/>
</dbReference>
<protein>
    <submittedName>
        <fullName evidence="7">L-hydantoinase</fullName>
        <ecNumber evidence="7">3.5.2.-</ecNumber>
    </submittedName>
</protein>